<feature type="domain" description="Aminotransferase class V" evidence="4">
    <location>
        <begin position="59"/>
        <end position="365"/>
    </location>
</feature>
<dbReference type="InterPro" id="IPR015424">
    <property type="entry name" value="PyrdxlP-dep_Trfase"/>
</dbReference>
<dbReference type="PANTHER" id="PTHR43586">
    <property type="entry name" value="CYSTEINE DESULFURASE"/>
    <property type="match status" value="1"/>
</dbReference>
<evidence type="ECO:0000256" key="3">
    <source>
        <dbReference type="SAM" id="MobiDB-lite"/>
    </source>
</evidence>
<proteinExistence type="predicted"/>
<dbReference type="InterPro" id="IPR015421">
    <property type="entry name" value="PyrdxlP-dep_Trfase_major"/>
</dbReference>
<dbReference type="RefSeq" id="WP_108997223.1">
    <property type="nucleotide sequence ID" value="NZ_QEEX01000001.1"/>
</dbReference>
<protein>
    <submittedName>
        <fullName evidence="5">Aminotransferase</fullName>
    </submittedName>
</protein>
<dbReference type="Pfam" id="PF00266">
    <property type="entry name" value="Aminotran_5"/>
    <property type="match status" value="1"/>
</dbReference>
<reference evidence="6" key="1">
    <citation type="submission" date="2018-04" db="EMBL/GenBank/DDBJ databases">
        <authorList>
            <person name="Liu S."/>
            <person name="Wang Z."/>
            <person name="Li J."/>
        </authorList>
    </citation>
    <scope>NUCLEOTIDE SEQUENCE [LARGE SCALE GENOMIC DNA]</scope>
    <source>
        <strain evidence="6">S1194</strain>
    </source>
</reference>
<keyword evidence="5" id="KW-0808">Transferase</keyword>
<evidence type="ECO:0000313" key="6">
    <source>
        <dbReference type="Proteomes" id="UP000244978"/>
    </source>
</evidence>
<evidence type="ECO:0000256" key="2">
    <source>
        <dbReference type="ARBA" id="ARBA00022898"/>
    </source>
</evidence>
<dbReference type="Gene3D" id="3.40.640.10">
    <property type="entry name" value="Type I PLP-dependent aspartate aminotransferase-like (Major domain)"/>
    <property type="match status" value="1"/>
</dbReference>
<evidence type="ECO:0000256" key="1">
    <source>
        <dbReference type="ARBA" id="ARBA00001933"/>
    </source>
</evidence>
<comment type="cofactor">
    <cofactor evidence="1">
        <name>pyridoxal 5'-phosphate</name>
        <dbReference type="ChEBI" id="CHEBI:597326"/>
    </cofactor>
</comment>
<feature type="region of interest" description="Disordered" evidence="3">
    <location>
        <begin position="230"/>
        <end position="252"/>
    </location>
</feature>
<comment type="caution">
    <text evidence="5">The sequence shown here is derived from an EMBL/GenBank/DDBJ whole genome shotgun (WGS) entry which is preliminary data.</text>
</comment>
<name>A0A2U1T042_9MICO</name>
<dbReference type="PANTHER" id="PTHR43586:SF8">
    <property type="entry name" value="CYSTEINE DESULFURASE 1, CHLOROPLASTIC"/>
    <property type="match status" value="1"/>
</dbReference>
<keyword evidence="6" id="KW-1185">Reference proteome</keyword>
<dbReference type="Proteomes" id="UP000244978">
    <property type="component" value="Unassembled WGS sequence"/>
</dbReference>
<accession>A0A2U1T042</accession>
<sequence>MTTLDEFAADFGEDAGYLDFARLGPVSGAVLAEERMMGEFSFRSRFASIDLAEEHGERALGAVAEFTGFRADQVVFQPDTSTGLMHALFGLEGTIALSPLEYPSMRFAAARAERALGRLSTVWLEPEYGRIMPGTLREQLTDDVTAVAVSLVDHRTGFLTDLEGVRQVIGDRLLVVDAVQGVGVVDAPLEVADVVACGGQKWLRAGRGTGFLALSDRAVEQLDPVLSGWRGAPGTEVPEDVPEPPQEASSFSMAKPAPNAQARLAAAVEAVSAVGVDVISDAVSDALDRALSIVDEFGMTVVSPRNRSERAGIIVVEPQPDQLTLLAAAFYNHGVSVTTREGTVRLSVHVSTTDQTFGMLRESLAEFASTSTL</sequence>
<dbReference type="Gene3D" id="3.90.1150.10">
    <property type="entry name" value="Aspartate Aminotransferase, domain 1"/>
    <property type="match status" value="1"/>
</dbReference>
<keyword evidence="2" id="KW-0663">Pyridoxal phosphate</keyword>
<dbReference type="GO" id="GO:0008483">
    <property type="term" value="F:transaminase activity"/>
    <property type="evidence" value="ECO:0007669"/>
    <property type="project" value="UniProtKB-KW"/>
</dbReference>
<gene>
    <name evidence="5" type="ORF">DF220_04815</name>
</gene>
<dbReference type="InterPro" id="IPR000192">
    <property type="entry name" value="Aminotrans_V_dom"/>
</dbReference>
<dbReference type="InterPro" id="IPR015422">
    <property type="entry name" value="PyrdxlP-dep_Trfase_small"/>
</dbReference>
<dbReference type="SUPFAM" id="SSF53383">
    <property type="entry name" value="PLP-dependent transferases"/>
    <property type="match status" value="1"/>
</dbReference>
<dbReference type="AlphaFoldDB" id="A0A2U1T042"/>
<keyword evidence="5" id="KW-0032">Aminotransferase</keyword>
<evidence type="ECO:0000313" key="5">
    <source>
        <dbReference type="EMBL" id="PWB97226.1"/>
    </source>
</evidence>
<evidence type="ECO:0000259" key="4">
    <source>
        <dbReference type="Pfam" id="PF00266"/>
    </source>
</evidence>
<organism evidence="5 6">
    <name type="scientific">Homoserinimonas hongtaonis</name>
    <dbReference type="NCBI Taxonomy" id="2079791"/>
    <lineage>
        <taxon>Bacteria</taxon>
        <taxon>Bacillati</taxon>
        <taxon>Actinomycetota</taxon>
        <taxon>Actinomycetes</taxon>
        <taxon>Micrococcales</taxon>
        <taxon>Microbacteriaceae</taxon>
        <taxon>Homoserinimonas</taxon>
    </lineage>
</organism>
<dbReference type="EMBL" id="QEEX01000001">
    <property type="protein sequence ID" value="PWB97226.1"/>
    <property type="molecule type" value="Genomic_DNA"/>
</dbReference>